<dbReference type="GO" id="GO:0005829">
    <property type="term" value="C:cytosol"/>
    <property type="evidence" value="ECO:0000318"/>
    <property type="project" value="GO_Central"/>
</dbReference>
<dbReference type="GO" id="GO:0005737">
    <property type="term" value="C:cytoplasm"/>
    <property type="evidence" value="ECO:0000318"/>
    <property type="project" value="GO_Central"/>
</dbReference>
<dbReference type="PANTHER" id="PTHR24348">
    <property type="entry name" value="SERINE/THREONINE-PROTEIN KINASE UNC-51-RELATED"/>
    <property type="match status" value="1"/>
</dbReference>
<dbReference type="SMR" id="A2F692"/>
<dbReference type="AlphaFoldDB" id="A2F692"/>
<reference evidence="6" key="1">
    <citation type="submission" date="2006-10" db="EMBL/GenBank/DDBJ databases">
        <authorList>
            <person name="Amadeo P."/>
            <person name="Zhao Q."/>
            <person name="Wortman J."/>
            <person name="Fraser-Liggett C."/>
            <person name="Carlton J."/>
        </authorList>
    </citation>
    <scope>NUCLEOTIDE SEQUENCE</scope>
    <source>
        <strain evidence="6">G3</strain>
    </source>
</reference>
<feature type="domain" description="Protein kinase" evidence="5">
    <location>
        <begin position="1"/>
        <end position="269"/>
    </location>
</feature>
<dbReference type="GO" id="GO:0005524">
    <property type="term" value="F:ATP binding"/>
    <property type="evidence" value="ECO:0007669"/>
    <property type="project" value="UniProtKB-KW"/>
</dbReference>
<protein>
    <submittedName>
        <fullName evidence="6">CAMK family protein kinase</fullName>
    </submittedName>
</protein>
<evidence type="ECO:0000259" key="5">
    <source>
        <dbReference type="PROSITE" id="PS50011"/>
    </source>
</evidence>
<keyword evidence="3 6" id="KW-0418">Kinase</keyword>
<dbReference type="PROSITE" id="PS50011">
    <property type="entry name" value="PROTEIN_KINASE_DOM"/>
    <property type="match status" value="1"/>
</dbReference>
<keyword evidence="1" id="KW-0808">Transferase</keyword>
<dbReference type="Proteomes" id="UP000001542">
    <property type="component" value="Unassembled WGS sequence"/>
</dbReference>
<dbReference type="PANTHER" id="PTHR24348:SF22">
    <property type="entry name" value="NON-SPECIFIC SERINE_THREONINE PROTEIN KINASE"/>
    <property type="match status" value="1"/>
</dbReference>
<evidence type="ECO:0000256" key="1">
    <source>
        <dbReference type="ARBA" id="ARBA00022679"/>
    </source>
</evidence>
<dbReference type="RefSeq" id="XP_001312493.1">
    <property type="nucleotide sequence ID" value="XM_001312492.1"/>
</dbReference>
<dbReference type="OrthoDB" id="4062651at2759"/>
<dbReference type="VEuPathDB" id="TrichDB:TVAGG3_1003300"/>
<proteinExistence type="predicted"/>
<dbReference type="InterPro" id="IPR045269">
    <property type="entry name" value="Atg1-like"/>
</dbReference>
<reference evidence="6" key="2">
    <citation type="journal article" date="2007" name="Science">
        <title>Draft genome sequence of the sexually transmitted pathogen Trichomonas vaginalis.</title>
        <authorList>
            <person name="Carlton J.M."/>
            <person name="Hirt R.P."/>
            <person name="Silva J.C."/>
            <person name="Delcher A.L."/>
            <person name="Schatz M."/>
            <person name="Zhao Q."/>
            <person name="Wortman J.R."/>
            <person name="Bidwell S.L."/>
            <person name="Alsmark U.C.M."/>
            <person name="Besteiro S."/>
            <person name="Sicheritz-Ponten T."/>
            <person name="Noel C.J."/>
            <person name="Dacks J.B."/>
            <person name="Foster P.G."/>
            <person name="Simillion C."/>
            <person name="Van de Peer Y."/>
            <person name="Miranda-Saavedra D."/>
            <person name="Barton G.J."/>
            <person name="Westrop G.D."/>
            <person name="Mueller S."/>
            <person name="Dessi D."/>
            <person name="Fiori P.L."/>
            <person name="Ren Q."/>
            <person name="Paulsen I."/>
            <person name="Zhang H."/>
            <person name="Bastida-Corcuera F.D."/>
            <person name="Simoes-Barbosa A."/>
            <person name="Brown M.T."/>
            <person name="Hayes R.D."/>
            <person name="Mukherjee M."/>
            <person name="Okumura C.Y."/>
            <person name="Schneider R."/>
            <person name="Smith A.J."/>
            <person name="Vanacova S."/>
            <person name="Villalvazo M."/>
            <person name="Haas B.J."/>
            <person name="Pertea M."/>
            <person name="Feldblyum T.V."/>
            <person name="Utterback T.R."/>
            <person name="Shu C.L."/>
            <person name="Osoegawa K."/>
            <person name="de Jong P.J."/>
            <person name="Hrdy I."/>
            <person name="Horvathova L."/>
            <person name="Zubacova Z."/>
            <person name="Dolezal P."/>
            <person name="Malik S.B."/>
            <person name="Logsdon J.M. Jr."/>
            <person name="Henze K."/>
            <person name="Gupta A."/>
            <person name="Wang C.C."/>
            <person name="Dunne R.L."/>
            <person name="Upcroft J.A."/>
            <person name="Upcroft P."/>
            <person name="White O."/>
            <person name="Salzberg S.L."/>
            <person name="Tang P."/>
            <person name="Chiu C.-H."/>
            <person name="Lee Y.-S."/>
            <person name="Embley T.M."/>
            <person name="Coombs G.H."/>
            <person name="Mottram J.C."/>
            <person name="Tachezy J."/>
            <person name="Fraser-Liggett C.M."/>
            <person name="Johnson P.J."/>
        </authorList>
    </citation>
    <scope>NUCLEOTIDE SEQUENCE [LARGE SCALE GENOMIC DNA]</scope>
    <source>
        <strain evidence="6">G3</strain>
    </source>
</reference>
<gene>
    <name evidence="6" type="ORF">TVAG_104440</name>
</gene>
<dbReference type="Pfam" id="PF00069">
    <property type="entry name" value="Pkinase"/>
    <property type="match status" value="1"/>
</dbReference>
<dbReference type="InterPro" id="IPR000719">
    <property type="entry name" value="Prot_kinase_dom"/>
</dbReference>
<dbReference type="GO" id="GO:0005776">
    <property type="term" value="C:autophagosome"/>
    <property type="evidence" value="ECO:0000318"/>
    <property type="project" value="GO_Central"/>
</dbReference>
<dbReference type="SUPFAM" id="SSF56112">
    <property type="entry name" value="Protein kinase-like (PK-like)"/>
    <property type="match status" value="1"/>
</dbReference>
<dbReference type="VEuPathDB" id="TrichDB:TVAG_104440"/>
<dbReference type="InterPro" id="IPR011009">
    <property type="entry name" value="Kinase-like_dom_sf"/>
</dbReference>
<name>A2F692_TRIV3</name>
<dbReference type="STRING" id="5722.A2F692"/>
<keyword evidence="2" id="KW-0547">Nucleotide-binding</keyword>
<accession>A2F692</accession>
<dbReference type="EMBL" id="DS113633">
    <property type="protein sequence ID" value="EAX99563.1"/>
    <property type="molecule type" value="Genomic_DNA"/>
</dbReference>
<dbReference type="SMART" id="SM00220">
    <property type="entry name" value="S_TKc"/>
    <property type="match status" value="1"/>
</dbReference>
<dbReference type="Gene3D" id="1.10.510.10">
    <property type="entry name" value="Transferase(Phosphotransferase) domain 1"/>
    <property type="match status" value="1"/>
</dbReference>
<organism evidence="6 7">
    <name type="scientific">Trichomonas vaginalis (strain ATCC PRA-98 / G3)</name>
    <dbReference type="NCBI Taxonomy" id="412133"/>
    <lineage>
        <taxon>Eukaryota</taxon>
        <taxon>Metamonada</taxon>
        <taxon>Parabasalia</taxon>
        <taxon>Trichomonadida</taxon>
        <taxon>Trichomonadidae</taxon>
        <taxon>Trichomonas</taxon>
    </lineage>
</organism>
<evidence type="ECO:0000256" key="3">
    <source>
        <dbReference type="ARBA" id="ARBA00022777"/>
    </source>
</evidence>
<dbReference type="GO" id="GO:0016020">
    <property type="term" value="C:membrane"/>
    <property type="evidence" value="ECO:0000318"/>
    <property type="project" value="GO_Central"/>
</dbReference>
<keyword evidence="4" id="KW-0067">ATP-binding</keyword>
<dbReference type="GO" id="GO:0010506">
    <property type="term" value="P:regulation of autophagy"/>
    <property type="evidence" value="ECO:0000318"/>
    <property type="project" value="GO_Central"/>
</dbReference>
<dbReference type="GO" id="GO:0000407">
    <property type="term" value="C:phagophore assembly site"/>
    <property type="evidence" value="ECO:0000318"/>
    <property type="project" value="GO_Central"/>
</dbReference>
<evidence type="ECO:0000256" key="2">
    <source>
        <dbReference type="ARBA" id="ARBA00022741"/>
    </source>
</evidence>
<keyword evidence="7" id="KW-1185">Reference proteome</keyword>
<sequence length="269" mass="31298">MSEKLEPYKSRLTPGTYIMTKEMLNDDKREGFRALNTQYLFYMKSLMDEFHHIVPTTEPRLDGDNVLILMRLMPHTLQETLPGNPKESEKGSIEEQATTVLNLKEDKKRSIMSQLVDIVQYFVDNNFFCLDFKPDNLLLDDKFNVYITDFGLGIEVLDSYQKEFGFIIGQTVMATDVYKAPELINERVVSSKTDVYALGITFFQMLTGFNLKTDEGCQKLQCFLRNPESQSFSSLKPNERNMLLDCLAEDPKMRIRIDDLKKKYFDDHQ</sequence>
<evidence type="ECO:0000256" key="4">
    <source>
        <dbReference type="ARBA" id="ARBA00022840"/>
    </source>
</evidence>
<dbReference type="KEGG" id="tva:4757376"/>
<dbReference type="GO" id="GO:0000045">
    <property type="term" value="P:autophagosome assembly"/>
    <property type="evidence" value="ECO:0000318"/>
    <property type="project" value="GO_Central"/>
</dbReference>
<dbReference type="InParanoid" id="A2F692"/>
<evidence type="ECO:0000313" key="7">
    <source>
        <dbReference type="Proteomes" id="UP000001542"/>
    </source>
</evidence>
<dbReference type="eggNOG" id="KOG0583">
    <property type="taxonomic scope" value="Eukaryota"/>
</dbReference>
<evidence type="ECO:0000313" key="6">
    <source>
        <dbReference type="EMBL" id="EAX99563.1"/>
    </source>
</evidence>
<dbReference type="GO" id="GO:0004674">
    <property type="term" value="F:protein serine/threonine kinase activity"/>
    <property type="evidence" value="ECO:0000318"/>
    <property type="project" value="GO_Central"/>
</dbReference>